<keyword evidence="1" id="KW-1133">Transmembrane helix</keyword>
<feature type="transmembrane region" description="Helical" evidence="1">
    <location>
        <begin position="176"/>
        <end position="201"/>
    </location>
</feature>
<keyword evidence="4" id="KW-1185">Reference proteome</keyword>
<dbReference type="Proteomes" id="UP000306912">
    <property type="component" value="Unassembled WGS sequence"/>
</dbReference>
<reference evidence="3 4" key="1">
    <citation type="submission" date="2019-05" db="EMBL/GenBank/DDBJ databases">
        <title>Culicoidintestinum kansasii gen. nov., sp. nov. from the gastrointestinal tract of the biting midge, Culicoides sonorensis.</title>
        <authorList>
            <person name="Neupane S."/>
            <person name="Ghosh A."/>
            <person name="Gunther S."/>
            <person name="Martin K."/>
            <person name="Zurek L."/>
        </authorList>
    </citation>
    <scope>NUCLEOTIDE SEQUENCE [LARGE SCALE GENOMIC DNA]</scope>
    <source>
        <strain evidence="3 4">CS-1</strain>
    </source>
</reference>
<dbReference type="EMBL" id="VBWP01000006">
    <property type="protein sequence ID" value="TLG72962.1"/>
    <property type="molecule type" value="Genomic_DNA"/>
</dbReference>
<feature type="chain" id="PRO_5024365249" evidence="2">
    <location>
        <begin position="26"/>
        <end position="217"/>
    </location>
</feature>
<keyword evidence="1" id="KW-0812">Transmembrane</keyword>
<dbReference type="OrthoDB" id="2373347at2"/>
<evidence type="ECO:0000313" key="4">
    <source>
        <dbReference type="Proteomes" id="UP000306912"/>
    </source>
</evidence>
<keyword evidence="1" id="KW-0472">Membrane</keyword>
<evidence type="ECO:0000256" key="1">
    <source>
        <dbReference type="SAM" id="Phobius"/>
    </source>
</evidence>
<feature type="signal peptide" evidence="2">
    <location>
        <begin position="1"/>
        <end position="25"/>
    </location>
</feature>
<keyword evidence="2" id="KW-0732">Signal</keyword>
<proteinExistence type="predicted"/>
<name>A0A5R8QCY4_9FIRM</name>
<comment type="caution">
    <text evidence="3">The sequence shown here is derived from an EMBL/GenBank/DDBJ whole genome shotgun (WGS) entry which is preliminary data.</text>
</comment>
<protein>
    <submittedName>
        <fullName evidence="3">Uncharacterized protein</fullName>
    </submittedName>
</protein>
<gene>
    <name evidence="3" type="ORF">FEZ08_07910</name>
</gene>
<organism evidence="3 4">
    <name type="scientific">Culicoidibacter larvae</name>
    <dbReference type="NCBI Taxonomy" id="2579976"/>
    <lineage>
        <taxon>Bacteria</taxon>
        <taxon>Bacillati</taxon>
        <taxon>Bacillota</taxon>
        <taxon>Culicoidibacteria</taxon>
        <taxon>Culicoidibacterales</taxon>
        <taxon>Culicoidibacteraceae</taxon>
        <taxon>Culicoidibacter</taxon>
    </lineage>
</organism>
<evidence type="ECO:0000256" key="2">
    <source>
        <dbReference type="SAM" id="SignalP"/>
    </source>
</evidence>
<dbReference type="RefSeq" id="WP_138191188.1">
    <property type="nucleotide sequence ID" value="NZ_VBWP01000006.1"/>
</dbReference>
<evidence type="ECO:0000313" key="3">
    <source>
        <dbReference type="EMBL" id="TLG72962.1"/>
    </source>
</evidence>
<dbReference type="InParanoid" id="A0A5R8QCY4"/>
<accession>A0A5R8QCY4</accession>
<sequence>MMKRLLLSSVVFLAWIGMLAMPVQASQPLTKEPISQEELQYVEEAGTYAVRLQIRDGNVTEERIIYVTVTFPRTIVSEVYQEAIDAYDFELTNADIGELSEVQLIALARAHAWSTYDGHEIAIASVRTSNSASGYLVSFATELGTSITVNARVVPEVIFDDAKSYYSSGFGVLQEYTFVVVTVLIILFLVVPLVLITILYFRSQRLYKETEKLLYEE</sequence>
<dbReference type="AlphaFoldDB" id="A0A5R8QCY4"/>